<feature type="compositionally biased region" description="Polar residues" evidence="2">
    <location>
        <begin position="23"/>
        <end position="34"/>
    </location>
</feature>
<evidence type="ECO:0000313" key="5">
    <source>
        <dbReference type="Proteomes" id="UP001153069"/>
    </source>
</evidence>
<name>A0A9N8EMW5_9STRA</name>
<dbReference type="GO" id="GO:0008270">
    <property type="term" value="F:zinc ion binding"/>
    <property type="evidence" value="ECO:0007669"/>
    <property type="project" value="UniProtKB-KW"/>
</dbReference>
<dbReference type="InterPro" id="IPR036875">
    <property type="entry name" value="Znf_CCHC_sf"/>
</dbReference>
<dbReference type="OrthoDB" id="413993at2759"/>
<evidence type="ECO:0000259" key="3">
    <source>
        <dbReference type="PROSITE" id="PS50158"/>
    </source>
</evidence>
<dbReference type="AlphaFoldDB" id="A0A9N8EMW5"/>
<gene>
    <name evidence="4" type="ORF">SEMRO_1487_G276760.1</name>
</gene>
<dbReference type="InterPro" id="IPR001878">
    <property type="entry name" value="Znf_CCHC"/>
</dbReference>
<feature type="region of interest" description="Disordered" evidence="2">
    <location>
        <begin position="1"/>
        <end position="39"/>
    </location>
</feature>
<keyword evidence="1" id="KW-0479">Metal-binding</keyword>
<dbReference type="Pfam" id="PF00098">
    <property type="entry name" value="zf-CCHC"/>
    <property type="match status" value="1"/>
</dbReference>
<feature type="domain" description="CCHC-type" evidence="3">
    <location>
        <begin position="61"/>
        <end position="76"/>
    </location>
</feature>
<accession>A0A9N8EMW5</accession>
<evidence type="ECO:0000313" key="4">
    <source>
        <dbReference type="EMBL" id="CAB9524042.1"/>
    </source>
</evidence>
<evidence type="ECO:0000256" key="1">
    <source>
        <dbReference type="PROSITE-ProRule" id="PRU00047"/>
    </source>
</evidence>
<sequence>MGKKNRRHRPKNDDDDNDKEDVQAQSPPKSNAGTNLKDLDFAARRELQRKAAAEKRRARMKCHICGDVGHVRRECPGVRDDGRGMSRFKKKSNVNHEKELYQARKYGTPQQDSSSSSLLEYPPELNACDFRYYDVACDIASTMDYCKQGRGKTKISQKEAFQEVQTALIDAQRHTNLGGMISQTLLKPNRPWICPNNNDIPLPAHTWYMIGLARDFLYNDSEMDAAVNSLTQTLHDHPDKIVGYWAILDYTICQRPGCDKESQKRRVIATCKAAGQAGVTVQIQALPGAAGLDLDQIAGTDYAHVLLDLQTILTDATTEFPTLQIVLANWSGLASHMLSFLQACPHLTIGLDGSVSFAKAGHLHECAFDLPLDKLVLMTSHVIPAEIANLLGRDAFYHAGLWPFVARAVAHYKKTVSIVDVARACSERTLQLYPQLLVAAEAAEEEDVVAAEEEEAESDPNENDTAN</sequence>
<keyword evidence="1" id="KW-0863">Zinc-finger</keyword>
<dbReference type="Gene3D" id="3.20.20.140">
    <property type="entry name" value="Metal-dependent hydrolases"/>
    <property type="match status" value="1"/>
</dbReference>
<protein>
    <recommendedName>
        <fullName evidence="3">CCHC-type domain-containing protein</fullName>
    </recommendedName>
</protein>
<feature type="region of interest" description="Disordered" evidence="2">
    <location>
        <begin position="92"/>
        <end position="118"/>
    </location>
</feature>
<dbReference type="GO" id="GO:0003676">
    <property type="term" value="F:nucleic acid binding"/>
    <property type="evidence" value="ECO:0007669"/>
    <property type="project" value="InterPro"/>
</dbReference>
<proteinExistence type="predicted"/>
<dbReference type="EMBL" id="CAICTM010001485">
    <property type="protein sequence ID" value="CAB9524042.1"/>
    <property type="molecule type" value="Genomic_DNA"/>
</dbReference>
<keyword evidence="1" id="KW-0862">Zinc</keyword>
<reference evidence="4" key="1">
    <citation type="submission" date="2020-06" db="EMBL/GenBank/DDBJ databases">
        <authorList>
            <consortium name="Plant Systems Biology data submission"/>
        </authorList>
    </citation>
    <scope>NUCLEOTIDE SEQUENCE</scope>
    <source>
        <strain evidence="4">D6</strain>
    </source>
</reference>
<dbReference type="SMART" id="SM00343">
    <property type="entry name" value="ZnF_C2HC"/>
    <property type="match status" value="1"/>
</dbReference>
<feature type="compositionally biased region" description="Basic residues" evidence="2">
    <location>
        <begin position="1"/>
        <end position="10"/>
    </location>
</feature>
<keyword evidence="5" id="KW-1185">Reference proteome</keyword>
<feature type="region of interest" description="Disordered" evidence="2">
    <location>
        <begin position="444"/>
        <end position="467"/>
    </location>
</feature>
<evidence type="ECO:0000256" key="2">
    <source>
        <dbReference type="SAM" id="MobiDB-lite"/>
    </source>
</evidence>
<dbReference type="PROSITE" id="PS50158">
    <property type="entry name" value="ZF_CCHC"/>
    <property type="match status" value="1"/>
</dbReference>
<dbReference type="Proteomes" id="UP001153069">
    <property type="component" value="Unassembled WGS sequence"/>
</dbReference>
<organism evidence="4 5">
    <name type="scientific">Seminavis robusta</name>
    <dbReference type="NCBI Taxonomy" id="568900"/>
    <lineage>
        <taxon>Eukaryota</taxon>
        <taxon>Sar</taxon>
        <taxon>Stramenopiles</taxon>
        <taxon>Ochrophyta</taxon>
        <taxon>Bacillariophyta</taxon>
        <taxon>Bacillariophyceae</taxon>
        <taxon>Bacillariophycidae</taxon>
        <taxon>Naviculales</taxon>
        <taxon>Naviculaceae</taxon>
        <taxon>Seminavis</taxon>
    </lineage>
</organism>
<dbReference type="SUPFAM" id="SSF51556">
    <property type="entry name" value="Metallo-dependent hydrolases"/>
    <property type="match status" value="1"/>
</dbReference>
<dbReference type="SUPFAM" id="SSF57756">
    <property type="entry name" value="Retrovirus zinc finger-like domains"/>
    <property type="match status" value="1"/>
</dbReference>
<comment type="caution">
    <text evidence="4">The sequence shown here is derived from an EMBL/GenBank/DDBJ whole genome shotgun (WGS) entry which is preliminary data.</text>
</comment>
<dbReference type="InterPro" id="IPR032466">
    <property type="entry name" value="Metal_Hydrolase"/>
</dbReference>